<evidence type="ECO:0000313" key="2">
    <source>
        <dbReference type="Proteomes" id="UP001202328"/>
    </source>
</evidence>
<dbReference type="Proteomes" id="UP001202328">
    <property type="component" value="Unassembled WGS sequence"/>
</dbReference>
<evidence type="ECO:0000313" key="1">
    <source>
        <dbReference type="EMBL" id="KAI3835327.1"/>
    </source>
</evidence>
<keyword evidence="2" id="KW-1185">Reference proteome</keyword>
<reference evidence="1" key="1">
    <citation type="submission" date="2022-04" db="EMBL/GenBank/DDBJ databases">
        <title>A functionally conserved STORR gene fusion in Papaver species that diverged 16.8 million years ago.</title>
        <authorList>
            <person name="Catania T."/>
        </authorList>
    </citation>
    <scope>NUCLEOTIDE SEQUENCE</scope>
    <source>
        <strain evidence="1">S-188037</strain>
    </source>
</reference>
<gene>
    <name evidence="1" type="ORF">MKW98_020443</name>
</gene>
<organism evidence="1 2">
    <name type="scientific">Papaver atlanticum</name>
    <dbReference type="NCBI Taxonomy" id="357466"/>
    <lineage>
        <taxon>Eukaryota</taxon>
        <taxon>Viridiplantae</taxon>
        <taxon>Streptophyta</taxon>
        <taxon>Embryophyta</taxon>
        <taxon>Tracheophyta</taxon>
        <taxon>Spermatophyta</taxon>
        <taxon>Magnoliopsida</taxon>
        <taxon>Ranunculales</taxon>
        <taxon>Papaveraceae</taxon>
        <taxon>Papaveroideae</taxon>
        <taxon>Papaver</taxon>
    </lineage>
</organism>
<comment type="caution">
    <text evidence="1">The sequence shown here is derived from an EMBL/GenBank/DDBJ whole genome shotgun (WGS) entry which is preliminary data.</text>
</comment>
<name>A0AAD4RVT7_9MAGN</name>
<proteinExistence type="predicted"/>
<accession>A0AAD4RVT7</accession>
<sequence length="113" mass="12948">MSTRQEDIVWSRETIGLVYFLDRVLLPSHPLFRNDLPTIKKFCLDYDSLLDNLNISAWISTIIMRNIEELSLCIPIEFRLPICLFTCETLTMLKIEMAGNLAAKIKKIGTLGS</sequence>
<feature type="non-terminal residue" evidence="1">
    <location>
        <position position="113"/>
    </location>
</feature>
<dbReference type="EMBL" id="JAJJMB010017752">
    <property type="protein sequence ID" value="KAI3835327.1"/>
    <property type="molecule type" value="Genomic_DNA"/>
</dbReference>
<protein>
    <submittedName>
        <fullName evidence="1">Uncharacterized protein</fullName>
    </submittedName>
</protein>
<dbReference type="AlphaFoldDB" id="A0AAD4RVT7"/>